<organism evidence="1 2">
    <name type="scientific">Mycena sanguinolenta</name>
    <dbReference type="NCBI Taxonomy" id="230812"/>
    <lineage>
        <taxon>Eukaryota</taxon>
        <taxon>Fungi</taxon>
        <taxon>Dikarya</taxon>
        <taxon>Basidiomycota</taxon>
        <taxon>Agaricomycotina</taxon>
        <taxon>Agaricomycetes</taxon>
        <taxon>Agaricomycetidae</taxon>
        <taxon>Agaricales</taxon>
        <taxon>Marasmiineae</taxon>
        <taxon>Mycenaceae</taxon>
        <taxon>Mycena</taxon>
    </lineage>
</organism>
<dbReference type="OrthoDB" id="2937383at2759"/>
<dbReference type="AlphaFoldDB" id="A0A8H6Y3R3"/>
<keyword evidence="2" id="KW-1185">Reference proteome</keyword>
<name>A0A8H6Y3R3_9AGAR</name>
<protein>
    <submittedName>
        <fullName evidence="1">Uncharacterized protein</fullName>
    </submittedName>
</protein>
<gene>
    <name evidence="1" type="ORF">MSAN_01573000</name>
</gene>
<sequence>MPHASSSGFRTLPPYAPLPAHPMKATLAYGFPSAADELCIKQWLSNRLRDLRSAMPHMPGGFPFHYSVDGRGRGSLSYRPYEFYQEVPSSVLSKGGPPRRYWVKFSFTNHTDSDYDKSTDRCRRIHPSCQRKSYMSWRAYITVLSSSEHTCLFNLPLLHIELDPAVLNTPYGHFFKNDPSVILRAMRVSVDKGMPVTIKLADFSCPKEILFFGTDTTGQRHLLHTSNLRIPKSID</sequence>
<dbReference type="Proteomes" id="UP000623467">
    <property type="component" value="Unassembled WGS sequence"/>
</dbReference>
<evidence type="ECO:0000313" key="1">
    <source>
        <dbReference type="EMBL" id="KAF7351411.1"/>
    </source>
</evidence>
<comment type="caution">
    <text evidence="1">The sequence shown here is derived from an EMBL/GenBank/DDBJ whole genome shotgun (WGS) entry which is preliminary data.</text>
</comment>
<dbReference type="EMBL" id="JACAZH010000013">
    <property type="protein sequence ID" value="KAF7351411.1"/>
    <property type="molecule type" value="Genomic_DNA"/>
</dbReference>
<accession>A0A8H6Y3R3</accession>
<reference evidence="1" key="1">
    <citation type="submission" date="2020-05" db="EMBL/GenBank/DDBJ databases">
        <title>Mycena genomes resolve the evolution of fungal bioluminescence.</title>
        <authorList>
            <person name="Tsai I.J."/>
        </authorList>
    </citation>
    <scope>NUCLEOTIDE SEQUENCE</scope>
    <source>
        <strain evidence="1">160909Yilan</strain>
    </source>
</reference>
<evidence type="ECO:0000313" key="2">
    <source>
        <dbReference type="Proteomes" id="UP000623467"/>
    </source>
</evidence>
<proteinExistence type="predicted"/>